<dbReference type="EMBL" id="NKFA01000006">
    <property type="protein sequence ID" value="OXI46073.1"/>
    <property type="molecule type" value="Genomic_DNA"/>
</dbReference>
<protein>
    <submittedName>
        <fullName evidence="2">Uncharacterized protein</fullName>
    </submittedName>
</protein>
<gene>
    <name evidence="2" type="ORF">CFB84_14695</name>
</gene>
<evidence type="ECO:0000256" key="1">
    <source>
        <dbReference type="SAM" id="MobiDB-lite"/>
    </source>
</evidence>
<evidence type="ECO:0000313" key="2">
    <source>
        <dbReference type="EMBL" id="OXI46073.1"/>
    </source>
</evidence>
<accession>A0A228IU45</accession>
<name>A0A228IU45_9BURK</name>
<sequence length="86" mass="9660">MHRGPLRSSPDGATLLCYRHAGTMRLPARRRVDAKRPDGVVERPLDRGVPEPGSPITQIANDLTSGRIAHVFERYEDRKSIQPRTC</sequence>
<evidence type="ECO:0000313" key="3">
    <source>
        <dbReference type="Proteomes" id="UP000214600"/>
    </source>
</evidence>
<feature type="region of interest" description="Disordered" evidence="1">
    <location>
        <begin position="35"/>
        <end position="59"/>
    </location>
</feature>
<comment type="caution">
    <text evidence="2">The sequence shown here is derived from an EMBL/GenBank/DDBJ whole genome shotgun (WGS) entry which is preliminary data.</text>
</comment>
<organism evidence="2 3">
    <name type="scientific">Burkholderia aenigmatica</name>
    <dbReference type="NCBI Taxonomy" id="2015348"/>
    <lineage>
        <taxon>Bacteria</taxon>
        <taxon>Pseudomonadati</taxon>
        <taxon>Pseudomonadota</taxon>
        <taxon>Betaproteobacteria</taxon>
        <taxon>Burkholderiales</taxon>
        <taxon>Burkholderiaceae</taxon>
        <taxon>Burkholderia</taxon>
        <taxon>Burkholderia cepacia complex</taxon>
    </lineage>
</organism>
<feature type="compositionally biased region" description="Basic and acidic residues" evidence="1">
    <location>
        <begin position="35"/>
        <end position="49"/>
    </location>
</feature>
<dbReference type="Proteomes" id="UP000214600">
    <property type="component" value="Unassembled WGS sequence"/>
</dbReference>
<reference evidence="2 3" key="2">
    <citation type="submission" date="2017-08" db="EMBL/GenBank/DDBJ databases">
        <title>WGS of novel Burkholderia cepaca complex species.</title>
        <authorList>
            <person name="Lipuma J."/>
            <person name="Spilker T."/>
        </authorList>
    </citation>
    <scope>NUCLEOTIDE SEQUENCE [LARGE SCALE GENOMIC DNA]</scope>
    <source>
        <strain evidence="2 3">AU17325</strain>
    </source>
</reference>
<reference evidence="3" key="1">
    <citation type="submission" date="2017-06" db="EMBL/GenBank/DDBJ databases">
        <authorList>
            <person name="LiPuma J."/>
            <person name="Spilker T."/>
        </authorList>
    </citation>
    <scope>NUCLEOTIDE SEQUENCE [LARGE SCALE GENOMIC DNA]</scope>
    <source>
        <strain evidence="3">AU17325</strain>
    </source>
</reference>
<dbReference type="AlphaFoldDB" id="A0A228IU45"/>
<proteinExistence type="predicted"/>